<dbReference type="RefSeq" id="WP_231945034.1">
    <property type="nucleotide sequence ID" value="NZ_LT629695.1"/>
</dbReference>
<protein>
    <submittedName>
        <fullName evidence="2">Predicted phosphohydrolase, MPP superfamily</fullName>
    </submittedName>
</protein>
<keyword evidence="3" id="KW-1185">Reference proteome</keyword>
<dbReference type="Proteomes" id="UP000198822">
    <property type="component" value="Chromosome I"/>
</dbReference>
<gene>
    <name evidence="2" type="ORF">SAMN04489720_2347</name>
</gene>
<dbReference type="GO" id="GO:0009245">
    <property type="term" value="P:lipid A biosynthetic process"/>
    <property type="evidence" value="ECO:0007669"/>
    <property type="project" value="TreeGrafter"/>
</dbReference>
<proteinExistence type="predicted"/>
<dbReference type="InterPro" id="IPR051158">
    <property type="entry name" value="Metallophosphoesterase_sf"/>
</dbReference>
<dbReference type="InterPro" id="IPR029052">
    <property type="entry name" value="Metallo-depent_PP-like"/>
</dbReference>
<dbReference type="STRING" id="399736.SAMN04489720_2347"/>
<dbReference type="Gene3D" id="3.60.21.10">
    <property type="match status" value="1"/>
</dbReference>
<evidence type="ECO:0000313" key="2">
    <source>
        <dbReference type="EMBL" id="SDH77556.1"/>
    </source>
</evidence>
<evidence type="ECO:0000259" key="1">
    <source>
        <dbReference type="Pfam" id="PF00149"/>
    </source>
</evidence>
<evidence type="ECO:0000313" key="3">
    <source>
        <dbReference type="Proteomes" id="UP000198822"/>
    </source>
</evidence>
<dbReference type="PANTHER" id="PTHR31302:SF20">
    <property type="entry name" value="CONSERVED PROTEIN"/>
    <property type="match status" value="1"/>
</dbReference>
<dbReference type="AlphaFoldDB" id="A0A1G8F606"/>
<dbReference type="GO" id="GO:0008758">
    <property type="term" value="F:UDP-2,3-diacylglucosamine hydrolase activity"/>
    <property type="evidence" value="ECO:0007669"/>
    <property type="project" value="TreeGrafter"/>
</dbReference>
<dbReference type="EMBL" id="LT629695">
    <property type="protein sequence ID" value="SDH77556.1"/>
    <property type="molecule type" value="Genomic_DNA"/>
</dbReference>
<sequence length="307" mass="32673">MGALVGVGAVTAAYATLVERTAFRVRHETLRVLPPGSATLRVLHLADQHLAPWQHGKVAWLRSLAALEPDLVISTGDALGHRDAVPTLADSLEPLRGIPGVFVHGSNDLFGPVLKNPLKYFLGPSSKRAAHREPDLDTAALEAVYADLGWLDLNDRARALELAGTRLELFGTHDAHHGWDRVDAMRDALGVLREQADWSAGTRGPVAIGVTHAPYRRILDALVDEGADVVFAGHTHGGQVRIPGGHALVANCDVPLDQASGLSTWRHGAAEAALQVSQGIGTSIYAPFRLGTPPEAVLVSLEARRIG</sequence>
<reference evidence="3" key="1">
    <citation type="submission" date="2016-10" db="EMBL/GenBank/DDBJ databases">
        <authorList>
            <person name="Varghese N."/>
            <person name="Submissions S."/>
        </authorList>
    </citation>
    <scope>NUCLEOTIDE SEQUENCE [LARGE SCALE GENOMIC DNA]</scope>
    <source>
        <strain evidence="3">DSM 22002</strain>
    </source>
</reference>
<dbReference type="PANTHER" id="PTHR31302">
    <property type="entry name" value="TRANSMEMBRANE PROTEIN WITH METALLOPHOSPHOESTERASE DOMAIN-RELATED"/>
    <property type="match status" value="1"/>
</dbReference>
<organism evidence="2 3">
    <name type="scientific">Agrococcus jejuensis</name>
    <dbReference type="NCBI Taxonomy" id="399736"/>
    <lineage>
        <taxon>Bacteria</taxon>
        <taxon>Bacillati</taxon>
        <taxon>Actinomycetota</taxon>
        <taxon>Actinomycetes</taxon>
        <taxon>Micrococcales</taxon>
        <taxon>Microbacteriaceae</taxon>
        <taxon>Agrococcus</taxon>
    </lineage>
</organism>
<dbReference type="GO" id="GO:0016020">
    <property type="term" value="C:membrane"/>
    <property type="evidence" value="ECO:0007669"/>
    <property type="project" value="GOC"/>
</dbReference>
<name>A0A1G8F606_9MICO</name>
<feature type="domain" description="Calcineurin-like phosphoesterase" evidence="1">
    <location>
        <begin position="40"/>
        <end position="237"/>
    </location>
</feature>
<keyword evidence="2" id="KW-0378">Hydrolase</keyword>
<dbReference type="Pfam" id="PF00149">
    <property type="entry name" value="Metallophos"/>
    <property type="match status" value="1"/>
</dbReference>
<accession>A0A1G8F606</accession>
<dbReference type="SUPFAM" id="SSF56300">
    <property type="entry name" value="Metallo-dependent phosphatases"/>
    <property type="match status" value="1"/>
</dbReference>
<dbReference type="InterPro" id="IPR004843">
    <property type="entry name" value="Calcineurin-like_PHP"/>
</dbReference>